<protein>
    <submittedName>
        <fullName evidence="2">Membrane protein</fullName>
    </submittedName>
</protein>
<dbReference type="EMBL" id="JRGF01000017">
    <property type="protein sequence ID" value="KHE41050.1"/>
    <property type="molecule type" value="Genomic_DNA"/>
</dbReference>
<evidence type="ECO:0000313" key="2">
    <source>
        <dbReference type="EMBL" id="KHE41050.1"/>
    </source>
</evidence>
<keyword evidence="3" id="KW-1185">Reference proteome</keyword>
<keyword evidence="1" id="KW-0472">Membrane</keyword>
<reference evidence="2 3" key="1">
    <citation type="submission" date="2014-09" db="EMBL/GenBank/DDBJ databases">
        <title>Alistipes sp. 627, sp. nov., a novel member of the family Rikenellaceae isolated from human faeces.</title>
        <authorList>
            <person name="Shkoporov A.N."/>
            <person name="Chaplin A.V."/>
            <person name="Motuzova O.V."/>
            <person name="Kafarskaia L.I."/>
            <person name="Khokhlova E.V."/>
            <person name="Efimov B.A."/>
        </authorList>
    </citation>
    <scope>NUCLEOTIDE SEQUENCE [LARGE SCALE GENOMIC DNA]</scope>
    <source>
        <strain evidence="2 3">627</strain>
    </source>
</reference>
<accession>A0ABR4YHE3</accession>
<keyword evidence="1" id="KW-0812">Transmembrane</keyword>
<evidence type="ECO:0000256" key="1">
    <source>
        <dbReference type="SAM" id="Phobius"/>
    </source>
</evidence>
<feature type="transmembrane region" description="Helical" evidence="1">
    <location>
        <begin position="121"/>
        <end position="142"/>
    </location>
</feature>
<name>A0ABR4YHE3_9BACT</name>
<dbReference type="RefSeq" id="WP_035474252.1">
    <property type="nucleotide sequence ID" value="NZ_JRGF01000017.1"/>
</dbReference>
<comment type="caution">
    <text evidence="2">The sequence shown here is derived from an EMBL/GenBank/DDBJ whole genome shotgun (WGS) entry which is preliminary data.</text>
</comment>
<evidence type="ECO:0000313" key="3">
    <source>
        <dbReference type="Proteomes" id="UP000030889"/>
    </source>
</evidence>
<gene>
    <name evidence="2" type="ORF">LG35_09455</name>
</gene>
<dbReference type="Proteomes" id="UP000030889">
    <property type="component" value="Unassembled WGS sequence"/>
</dbReference>
<feature type="transmembrane region" description="Helical" evidence="1">
    <location>
        <begin position="76"/>
        <end position="101"/>
    </location>
</feature>
<sequence length="228" mass="25112">MKRKDLIVIVCALALLSPFFLFPSVYEFYKEFNAQHGMVMSFIKFALLSTFGECIGLRITHGVYNRPGFGIAPRALVWGILGMGISMAMTIFASGVPVFLASLGMENAPAAMVLPLSWQKVFVACCISVAMNTIFAPVFMTLHKVTDTHILATGGTLRGFFTPLHMGDTLAGLDWHRQWNFVFKKTIPLFWYPAHTVTFLLPGDARVLFAALLGVILGILLAVAAHRK</sequence>
<feature type="transmembrane region" description="Helical" evidence="1">
    <location>
        <begin position="207"/>
        <end position="225"/>
    </location>
</feature>
<organism evidence="2 3">
    <name type="scientific">Alistipes inops</name>
    <dbReference type="NCBI Taxonomy" id="1501391"/>
    <lineage>
        <taxon>Bacteria</taxon>
        <taxon>Pseudomonadati</taxon>
        <taxon>Bacteroidota</taxon>
        <taxon>Bacteroidia</taxon>
        <taxon>Bacteroidales</taxon>
        <taxon>Rikenellaceae</taxon>
        <taxon>Alistipes</taxon>
    </lineage>
</organism>
<proteinExistence type="predicted"/>
<keyword evidence="1" id="KW-1133">Transmembrane helix</keyword>